<feature type="domain" description="Fe2OG dioxygenase" evidence="7">
    <location>
        <begin position="83"/>
        <end position="190"/>
    </location>
</feature>
<dbReference type="InterPro" id="IPR044862">
    <property type="entry name" value="Pro_4_hyd_alph_FE2OG_OXY"/>
</dbReference>
<dbReference type="EMBL" id="CP104694">
    <property type="protein sequence ID" value="UXI69593.1"/>
    <property type="molecule type" value="Genomic_DNA"/>
</dbReference>
<evidence type="ECO:0000256" key="5">
    <source>
        <dbReference type="ARBA" id="ARBA00023002"/>
    </source>
</evidence>
<gene>
    <name evidence="8" type="ORF">N4264_08105</name>
</gene>
<dbReference type="Gene3D" id="2.60.120.620">
    <property type="entry name" value="q2cbj1_9rhob like domain"/>
    <property type="match status" value="1"/>
</dbReference>
<dbReference type="Proteomes" id="UP001064632">
    <property type="component" value="Chromosome"/>
</dbReference>
<keyword evidence="2" id="KW-0479">Metal-binding</keyword>
<dbReference type="InterPro" id="IPR006620">
    <property type="entry name" value="Pro_4_hyd_alph"/>
</dbReference>
<accession>A0ABY6BHW4</accession>
<keyword evidence="5" id="KW-0560">Oxidoreductase</keyword>
<protein>
    <submittedName>
        <fullName evidence="8">2OG-Fe(II) oxygenase</fullName>
    </submittedName>
</protein>
<evidence type="ECO:0000256" key="6">
    <source>
        <dbReference type="ARBA" id="ARBA00023004"/>
    </source>
</evidence>
<keyword evidence="3" id="KW-0847">Vitamin C</keyword>
<dbReference type="Pfam" id="PF13640">
    <property type="entry name" value="2OG-FeII_Oxy_3"/>
    <property type="match status" value="1"/>
</dbReference>
<dbReference type="SMART" id="SM00702">
    <property type="entry name" value="P4Hc"/>
    <property type="match status" value="1"/>
</dbReference>
<proteinExistence type="predicted"/>
<evidence type="ECO:0000259" key="7">
    <source>
        <dbReference type="PROSITE" id="PS51471"/>
    </source>
</evidence>
<evidence type="ECO:0000313" key="8">
    <source>
        <dbReference type="EMBL" id="UXI69593.1"/>
    </source>
</evidence>
<reference evidence="8" key="1">
    <citation type="submission" date="2022-09" db="EMBL/GenBank/DDBJ databases">
        <title>Tahibacter sp. nov., isolated from a fresh water.</title>
        <authorList>
            <person name="Baek J.H."/>
            <person name="Lee J.K."/>
            <person name="Kim J.M."/>
            <person name="Jeon C.O."/>
        </authorList>
    </citation>
    <scope>NUCLEOTIDE SEQUENCE</scope>
    <source>
        <strain evidence="8">W38</strain>
    </source>
</reference>
<sequence>MTDHLTLANCVAGTELSALCAALQALDGEPATVSGASAYTAVLPLMRRVTRLDAPATAIQQVEQCFLRLRPSLEAHFDVPLGRLEPLQFLRYRTGDFFVAHQDGNTPLIRDETRHRRISIVLFLNGPAPTPGSPGYGGGELVLHNRTGTTGHCALAPSAGTVVAFRAETTHEVLPVTHGERLTVIAWFRSGDAR</sequence>
<dbReference type="RefSeq" id="WP_261696546.1">
    <property type="nucleotide sequence ID" value="NZ_CP104694.1"/>
</dbReference>
<keyword evidence="9" id="KW-1185">Reference proteome</keyword>
<evidence type="ECO:0000256" key="2">
    <source>
        <dbReference type="ARBA" id="ARBA00022723"/>
    </source>
</evidence>
<dbReference type="InterPro" id="IPR005123">
    <property type="entry name" value="Oxoglu/Fe-dep_dioxygenase_dom"/>
</dbReference>
<evidence type="ECO:0000313" key="9">
    <source>
        <dbReference type="Proteomes" id="UP001064632"/>
    </source>
</evidence>
<evidence type="ECO:0000256" key="4">
    <source>
        <dbReference type="ARBA" id="ARBA00022964"/>
    </source>
</evidence>
<evidence type="ECO:0000256" key="3">
    <source>
        <dbReference type="ARBA" id="ARBA00022896"/>
    </source>
</evidence>
<dbReference type="PROSITE" id="PS51471">
    <property type="entry name" value="FE2OG_OXY"/>
    <property type="match status" value="1"/>
</dbReference>
<organism evidence="8 9">
    <name type="scientific">Tahibacter amnicola</name>
    <dbReference type="NCBI Taxonomy" id="2976241"/>
    <lineage>
        <taxon>Bacteria</taxon>
        <taxon>Pseudomonadati</taxon>
        <taxon>Pseudomonadota</taxon>
        <taxon>Gammaproteobacteria</taxon>
        <taxon>Lysobacterales</taxon>
        <taxon>Rhodanobacteraceae</taxon>
        <taxon>Tahibacter</taxon>
    </lineage>
</organism>
<keyword evidence="6" id="KW-0408">Iron</keyword>
<comment type="cofactor">
    <cofactor evidence="1">
        <name>L-ascorbate</name>
        <dbReference type="ChEBI" id="CHEBI:38290"/>
    </cofactor>
</comment>
<keyword evidence="4" id="KW-0223">Dioxygenase</keyword>
<evidence type="ECO:0000256" key="1">
    <source>
        <dbReference type="ARBA" id="ARBA00001961"/>
    </source>
</evidence>
<name>A0ABY6BHW4_9GAMM</name>